<feature type="region of interest" description="Disordered" evidence="1">
    <location>
        <begin position="124"/>
        <end position="155"/>
    </location>
</feature>
<evidence type="ECO:0000256" key="1">
    <source>
        <dbReference type="SAM" id="MobiDB-lite"/>
    </source>
</evidence>
<proteinExistence type="predicted"/>
<sequence length="155" mass="17277">MKLDTLHYLDEAVNGMVNCTEGVEVWREKTEEITAHILLARFDEVFTVRCIAELRSGNHSMAFENIWPSDVSNVILDYHREVRAALELVGGKTDVGYVPTHPRRGAKPKGHDYVDKVRPELALSPLSGSIEDGDKGGEEDLEASTSVVDMRIGRE</sequence>
<comment type="caution">
    <text evidence="2">The sequence shown here is derived from an EMBL/GenBank/DDBJ whole genome shotgun (WGS) entry which is preliminary data.</text>
</comment>
<organism evidence="2 3">
    <name type="scientific">Cryoendolithus antarcticus</name>
    <dbReference type="NCBI Taxonomy" id="1507870"/>
    <lineage>
        <taxon>Eukaryota</taxon>
        <taxon>Fungi</taxon>
        <taxon>Dikarya</taxon>
        <taxon>Ascomycota</taxon>
        <taxon>Pezizomycotina</taxon>
        <taxon>Dothideomycetes</taxon>
        <taxon>Dothideomycetidae</taxon>
        <taxon>Cladosporiales</taxon>
        <taxon>Cladosporiaceae</taxon>
        <taxon>Cryoendolithus</taxon>
    </lineage>
</organism>
<name>A0A1V8SQW1_9PEZI</name>
<reference evidence="3" key="1">
    <citation type="submission" date="2017-03" db="EMBL/GenBank/DDBJ databases">
        <title>Genomes of endolithic fungi from Antarctica.</title>
        <authorList>
            <person name="Coleine C."/>
            <person name="Masonjones S."/>
            <person name="Stajich J.E."/>
        </authorList>
    </citation>
    <scope>NUCLEOTIDE SEQUENCE [LARGE SCALE GENOMIC DNA]</scope>
    <source>
        <strain evidence="3">CCFEE 5527</strain>
    </source>
</reference>
<accession>A0A1V8SQW1</accession>
<dbReference type="AlphaFoldDB" id="A0A1V8SQW1"/>
<dbReference type="InParanoid" id="A0A1V8SQW1"/>
<protein>
    <submittedName>
        <fullName evidence="2">Uncharacterized protein</fullName>
    </submittedName>
</protein>
<gene>
    <name evidence="2" type="ORF">B0A48_12936</name>
</gene>
<evidence type="ECO:0000313" key="3">
    <source>
        <dbReference type="Proteomes" id="UP000192596"/>
    </source>
</evidence>
<dbReference type="Proteomes" id="UP000192596">
    <property type="component" value="Unassembled WGS sequence"/>
</dbReference>
<keyword evidence="3" id="KW-1185">Reference proteome</keyword>
<evidence type="ECO:0000313" key="2">
    <source>
        <dbReference type="EMBL" id="OQO01381.1"/>
    </source>
</evidence>
<dbReference type="EMBL" id="NAJO01000031">
    <property type="protein sequence ID" value="OQO01381.1"/>
    <property type="molecule type" value="Genomic_DNA"/>
</dbReference>